<dbReference type="Proteomes" id="UP001139054">
    <property type="component" value="Unassembled WGS sequence"/>
</dbReference>
<evidence type="ECO:0000313" key="1">
    <source>
        <dbReference type="EMBL" id="MCG2632852.1"/>
    </source>
</evidence>
<proteinExistence type="predicted"/>
<organism evidence="1 2">
    <name type="scientific">Bradyrhizobium zhengyangense</name>
    <dbReference type="NCBI Taxonomy" id="2911009"/>
    <lineage>
        <taxon>Bacteria</taxon>
        <taxon>Pseudomonadati</taxon>
        <taxon>Pseudomonadota</taxon>
        <taxon>Alphaproteobacteria</taxon>
        <taxon>Hyphomicrobiales</taxon>
        <taxon>Nitrobacteraceae</taxon>
        <taxon>Bradyrhizobium</taxon>
    </lineage>
</organism>
<dbReference type="AlphaFoldDB" id="A0A9X1UJY5"/>
<name>A0A9X1UJY5_9BRAD</name>
<comment type="caution">
    <text evidence="1">The sequence shown here is derived from an EMBL/GenBank/DDBJ whole genome shotgun (WGS) entry which is preliminary data.</text>
</comment>
<reference evidence="1" key="1">
    <citation type="submission" date="2022-01" db="EMBL/GenBank/DDBJ databases">
        <title>Genome sequnece data of strain Bradyrhizobium sp. nov.</title>
        <authorList>
            <person name="Zhang J."/>
        </authorList>
    </citation>
    <scope>NUCLEOTIDE SEQUENCE</scope>
    <source>
        <strain evidence="1">WYCCWR 13023</strain>
    </source>
</reference>
<sequence length="104" mass="10833">MPDFATGSAVAQNAVAPLELAVNTAEASTGVSGAVQQVTDLFGVLLIERDEACSASNVAVRVVPGVRCPKCGAELSAEDFELVDHGARAVCQGCHLNLFTMEWQ</sequence>
<gene>
    <name evidence="1" type="ORF">L6654_40395</name>
</gene>
<dbReference type="EMBL" id="JAKLTY010000050">
    <property type="protein sequence ID" value="MCG2632852.1"/>
    <property type="molecule type" value="Genomic_DNA"/>
</dbReference>
<accession>A0A9X1UJY5</accession>
<evidence type="ECO:0000313" key="2">
    <source>
        <dbReference type="Proteomes" id="UP001139054"/>
    </source>
</evidence>
<dbReference type="RefSeq" id="WP_237892073.1">
    <property type="nucleotide sequence ID" value="NZ_JAKLTY010000050.1"/>
</dbReference>
<protein>
    <submittedName>
        <fullName evidence="1">Uncharacterized protein</fullName>
    </submittedName>
</protein>